<evidence type="ECO:0000256" key="1">
    <source>
        <dbReference type="ARBA" id="ARBA00005417"/>
    </source>
</evidence>
<protein>
    <submittedName>
        <fullName evidence="6">Metal ABC transporter ATP-binding protein</fullName>
    </submittedName>
</protein>
<dbReference type="InterPro" id="IPR017871">
    <property type="entry name" value="ABC_transporter-like_CS"/>
</dbReference>
<dbReference type="SUPFAM" id="SSF52540">
    <property type="entry name" value="P-loop containing nucleoside triphosphate hydrolases"/>
    <property type="match status" value="1"/>
</dbReference>
<dbReference type="GO" id="GO:0016887">
    <property type="term" value="F:ATP hydrolysis activity"/>
    <property type="evidence" value="ECO:0007669"/>
    <property type="project" value="InterPro"/>
</dbReference>
<dbReference type="Pfam" id="PF00005">
    <property type="entry name" value="ABC_tran"/>
    <property type="match status" value="1"/>
</dbReference>
<dbReference type="PROSITE" id="PS50893">
    <property type="entry name" value="ABC_TRANSPORTER_2"/>
    <property type="match status" value="1"/>
</dbReference>
<dbReference type="SMART" id="SM00382">
    <property type="entry name" value="AAA"/>
    <property type="match status" value="1"/>
</dbReference>
<reference evidence="6" key="1">
    <citation type="submission" date="2020-10" db="EMBL/GenBank/DDBJ databases">
        <authorList>
            <person name="Gilroy R."/>
        </authorList>
    </citation>
    <scope>NUCLEOTIDE SEQUENCE</scope>
    <source>
        <strain evidence="6">B3-4054</strain>
    </source>
</reference>
<reference evidence="6" key="2">
    <citation type="journal article" date="2021" name="PeerJ">
        <title>Extensive microbial diversity within the chicken gut microbiome revealed by metagenomics and culture.</title>
        <authorList>
            <person name="Gilroy R."/>
            <person name="Ravi A."/>
            <person name="Getino M."/>
            <person name="Pursley I."/>
            <person name="Horton D.L."/>
            <person name="Alikhan N.F."/>
            <person name="Baker D."/>
            <person name="Gharbi K."/>
            <person name="Hall N."/>
            <person name="Watson M."/>
            <person name="Adriaenssens E.M."/>
            <person name="Foster-Nyarko E."/>
            <person name="Jarju S."/>
            <person name="Secka A."/>
            <person name="Antonio M."/>
            <person name="Oren A."/>
            <person name="Chaudhuri R.R."/>
            <person name="La Ragione R."/>
            <person name="Hildebrand F."/>
            <person name="Pallen M.J."/>
        </authorList>
    </citation>
    <scope>NUCLEOTIDE SEQUENCE</scope>
    <source>
        <strain evidence="6">B3-4054</strain>
    </source>
</reference>
<dbReference type="Proteomes" id="UP000823616">
    <property type="component" value="Unassembled WGS sequence"/>
</dbReference>
<dbReference type="PROSITE" id="PS00211">
    <property type="entry name" value="ABC_TRANSPORTER_1"/>
    <property type="match status" value="1"/>
</dbReference>
<evidence type="ECO:0000256" key="4">
    <source>
        <dbReference type="ARBA" id="ARBA00022840"/>
    </source>
</evidence>
<dbReference type="InterPro" id="IPR050153">
    <property type="entry name" value="Metal_Ion_Import_ABC"/>
</dbReference>
<gene>
    <name evidence="6" type="ORF">IAA96_03060</name>
</gene>
<dbReference type="InterPro" id="IPR003593">
    <property type="entry name" value="AAA+_ATPase"/>
</dbReference>
<evidence type="ECO:0000259" key="5">
    <source>
        <dbReference type="PROSITE" id="PS50893"/>
    </source>
</evidence>
<dbReference type="PANTHER" id="PTHR42734:SF17">
    <property type="entry name" value="METAL TRANSPORT SYSTEM ATP-BINDING PROTEIN TM_0124-RELATED"/>
    <property type="match status" value="1"/>
</dbReference>
<evidence type="ECO:0000256" key="2">
    <source>
        <dbReference type="ARBA" id="ARBA00022448"/>
    </source>
</evidence>
<comment type="similarity">
    <text evidence="1">Belongs to the ABC transporter superfamily.</text>
</comment>
<name>A0A9D9ENZ6_9SPIR</name>
<dbReference type="InterPro" id="IPR027417">
    <property type="entry name" value="P-loop_NTPase"/>
</dbReference>
<sequence>MADRSKTDSGAQTGHPGAVLEFRGVSFSYGKLPVLRNISFHVHEKTVTALTGKNGAGKTTILKLILGLEKPAAGEITLFGKPAGQQRHRIGYVPQQANFDPAFPVPVQEVVRMGRVRPFSRKFTQEDFAAVQDALRQTETENLAGRPYSALSGGQRRRVLVARALASGPEMLILDEPTANMDEDSENRLSSVLASLKGKTTILLVTHDSDFVSALTDEVLCIGHGETGAADSVVRHRTEPAGNARLVHHETRLPDCHCAGH</sequence>
<feature type="domain" description="ABC transporter" evidence="5">
    <location>
        <begin position="20"/>
        <end position="249"/>
    </location>
</feature>
<dbReference type="InterPro" id="IPR003439">
    <property type="entry name" value="ABC_transporter-like_ATP-bd"/>
</dbReference>
<dbReference type="CDD" id="cd03235">
    <property type="entry name" value="ABC_Metallic_Cations"/>
    <property type="match status" value="1"/>
</dbReference>
<evidence type="ECO:0000313" key="6">
    <source>
        <dbReference type="EMBL" id="MBO8450065.1"/>
    </source>
</evidence>
<dbReference type="PANTHER" id="PTHR42734">
    <property type="entry name" value="METAL TRANSPORT SYSTEM ATP-BINDING PROTEIN TM_0124-RELATED"/>
    <property type="match status" value="1"/>
</dbReference>
<keyword evidence="2" id="KW-0813">Transport</keyword>
<evidence type="ECO:0000313" key="7">
    <source>
        <dbReference type="Proteomes" id="UP000823616"/>
    </source>
</evidence>
<evidence type="ECO:0000256" key="3">
    <source>
        <dbReference type="ARBA" id="ARBA00022741"/>
    </source>
</evidence>
<dbReference type="Gene3D" id="3.40.50.300">
    <property type="entry name" value="P-loop containing nucleotide triphosphate hydrolases"/>
    <property type="match status" value="1"/>
</dbReference>
<dbReference type="EMBL" id="JADIMS010000048">
    <property type="protein sequence ID" value="MBO8450065.1"/>
    <property type="molecule type" value="Genomic_DNA"/>
</dbReference>
<organism evidence="6 7">
    <name type="scientific">Candidatus Avitreponema avistercoris</name>
    <dbReference type="NCBI Taxonomy" id="2840705"/>
    <lineage>
        <taxon>Bacteria</taxon>
        <taxon>Pseudomonadati</taxon>
        <taxon>Spirochaetota</taxon>
        <taxon>Spirochaetia</taxon>
        <taxon>Spirochaetales</taxon>
        <taxon>Candidatus Avitreponema</taxon>
    </lineage>
</organism>
<proteinExistence type="inferred from homology"/>
<dbReference type="GO" id="GO:0005524">
    <property type="term" value="F:ATP binding"/>
    <property type="evidence" value="ECO:0007669"/>
    <property type="project" value="UniProtKB-KW"/>
</dbReference>
<dbReference type="AlphaFoldDB" id="A0A9D9ENZ6"/>
<comment type="caution">
    <text evidence="6">The sequence shown here is derived from an EMBL/GenBank/DDBJ whole genome shotgun (WGS) entry which is preliminary data.</text>
</comment>
<accession>A0A9D9ENZ6</accession>
<keyword evidence="3" id="KW-0547">Nucleotide-binding</keyword>
<keyword evidence="4 6" id="KW-0067">ATP-binding</keyword>